<dbReference type="AlphaFoldDB" id="A0A9D9IWM8"/>
<dbReference type="PANTHER" id="PTHR30371">
    <property type="entry name" value="SEC-INDEPENDENT PROTEIN TRANSLOCASE PROTEIN TATC"/>
    <property type="match status" value="1"/>
</dbReference>
<evidence type="ECO:0000256" key="5">
    <source>
        <dbReference type="HAMAP-Rule" id="MF_00902"/>
    </source>
</evidence>
<feature type="transmembrane region" description="Helical" evidence="5">
    <location>
        <begin position="20"/>
        <end position="41"/>
    </location>
</feature>
<dbReference type="PANTHER" id="PTHR30371:SF0">
    <property type="entry name" value="SEC-INDEPENDENT PROTEIN TRANSLOCASE PROTEIN TATC, CHLOROPLASTIC-RELATED"/>
    <property type="match status" value="1"/>
</dbReference>
<organism evidence="6 7">
    <name type="scientific">Candidatus Cryptobacteroides avistercoris</name>
    <dbReference type="NCBI Taxonomy" id="2840758"/>
    <lineage>
        <taxon>Bacteria</taxon>
        <taxon>Pseudomonadati</taxon>
        <taxon>Bacteroidota</taxon>
        <taxon>Bacteroidia</taxon>
        <taxon>Bacteroidales</taxon>
        <taxon>Candidatus Cryptobacteroides</taxon>
    </lineage>
</organism>
<comment type="subcellular location">
    <subcellularLocation>
        <location evidence="5">Cell membrane</location>
        <topology evidence="5">Multi-pass membrane protein</topology>
    </subcellularLocation>
    <subcellularLocation>
        <location evidence="1">Membrane</location>
        <topology evidence="1">Multi-pass membrane protein</topology>
    </subcellularLocation>
</comment>
<reference evidence="6" key="2">
    <citation type="journal article" date="2021" name="PeerJ">
        <title>Extensive microbial diversity within the chicken gut microbiome revealed by metagenomics and culture.</title>
        <authorList>
            <person name="Gilroy R."/>
            <person name="Ravi A."/>
            <person name="Getino M."/>
            <person name="Pursley I."/>
            <person name="Horton D.L."/>
            <person name="Alikhan N.F."/>
            <person name="Baker D."/>
            <person name="Gharbi K."/>
            <person name="Hall N."/>
            <person name="Watson M."/>
            <person name="Adriaenssens E.M."/>
            <person name="Foster-Nyarko E."/>
            <person name="Jarju S."/>
            <person name="Secka A."/>
            <person name="Antonio M."/>
            <person name="Oren A."/>
            <person name="Chaudhuri R.R."/>
            <person name="La Ragione R."/>
            <person name="Hildebrand F."/>
            <person name="Pallen M.J."/>
        </authorList>
    </citation>
    <scope>NUCLEOTIDE SEQUENCE</scope>
    <source>
        <strain evidence="6">B3-1481</strain>
    </source>
</reference>
<comment type="caution">
    <text evidence="5">Lacks conserved residue(s) required for the propagation of feature annotation.</text>
</comment>
<comment type="function">
    <text evidence="5">Part of the twin-arginine translocation (Tat) system that transports large folded proteins containing a characteristic twin-arginine motif in their signal peptide across membranes.</text>
</comment>
<dbReference type="Pfam" id="PF00902">
    <property type="entry name" value="TatC"/>
    <property type="match status" value="1"/>
</dbReference>
<feature type="transmembrane region" description="Helical" evidence="5">
    <location>
        <begin position="88"/>
        <end position="108"/>
    </location>
</feature>
<feature type="transmembrane region" description="Helical" evidence="5">
    <location>
        <begin position="208"/>
        <end position="224"/>
    </location>
</feature>
<evidence type="ECO:0000256" key="1">
    <source>
        <dbReference type="ARBA" id="ARBA00004141"/>
    </source>
</evidence>
<dbReference type="GO" id="GO:0043953">
    <property type="term" value="P:protein transport by the Tat complex"/>
    <property type="evidence" value="ECO:0007669"/>
    <property type="project" value="UniProtKB-UniRule"/>
</dbReference>
<name>A0A9D9IWM8_9BACT</name>
<dbReference type="InterPro" id="IPR002033">
    <property type="entry name" value="TatC"/>
</dbReference>
<keyword evidence="2 5" id="KW-0812">Transmembrane</keyword>
<reference evidence="6" key="1">
    <citation type="submission" date="2020-10" db="EMBL/GenBank/DDBJ databases">
        <authorList>
            <person name="Gilroy R."/>
        </authorList>
    </citation>
    <scope>NUCLEOTIDE SEQUENCE</scope>
    <source>
        <strain evidence="6">B3-1481</strain>
    </source>
</reference>
<gene>
    <name evidence="5 6" type="primary">tatC</name>
    <name evidence="6" type="ORF">IAB76_02790</name>
</gene>
<feature type="transmembrane region" description="Helical" evidence="5">
    <location>
        <begin position="170"/>
        <end position="196"/>
    </location>
</feature>
<evidence type="ECO:0000256" key="2">
    <source>
        <dbReference type="ARBA" id="ARBA00022692"/>
    </source>
</evidence>
<dbReference type="PRINTS" id="PR01840">
    <property type="entry name" value="TATCFAMILY"/>
</dbReference>
<keyword evidence="5" id="KW-0811">Translocation</keyword>
<comment type="caution">
    <text evidence="6">The sequence shown here is derived from an EMBL/GenBank/DDBJ whole genome shotgun (WGS) entry which is preliminary data.</text>
</comment>
<keyword evidence="5" id="KW-1003">Cell membrane</keyword>
<feature type="transmembrane region" description="Helical" evidence="5">
    <location>
        <begin position="129"/>
        <end position="150"/>
    </location>
</feature>
<evidence type="ECO:0000313" key="7">
    <source>
        <dbReference type="Proteomes" id="UP000823769"/>
    </source>
</evidence>
<keyword evidence="4 5" id="KW-0472">Membrane</keyword>
<keyword evidence="5" id="KW-0813">Transport</keyword>
<comment type="subunit">
    <text evidence="5">Forms a complex with TatA.</text>
</comment>
<sequence>MADGGGKRAEMSFWEHLDVLRGSIIRVLTAVCALSCIGLAFKEPLFRLILAPADPDFFVYRLMGASFSMELINVDISAQFFVHLKASLAMGFILAFPYAVWEVWRFIAPALYPGERKAVGRTFLLSSGLFYLGAAVGYLIVLPFCVQFFMNYSVSPDITNAVTLRSYISMFSSLVLLMGICFEFPSAVVLLSTLGVVDRPLLKRGRKYAFIVLLIVAAFITPTGDPLSMLLLAAPLYLLYELSILLCSSQKNP</sequence>
<dbReference type="NCBIfam" id="TIGR00945">
    <property type="entry name" value="tatC"/>
    <property type="match status" value="1"/>
</dbReference>
<evidence type="ECO:0000256" key="3">
    <source>
        <dbReference type="ARBA" id="ARBA00022989"/>
    </source>
</evidence>
<dbReference type="EMBL" id="JADILW010000042">
    <property type="protein sequence ID" value="MBO8480023.1"/>
    <property type="molecule type" value="Genomic_DNA"/>
</dbReference>
<accession>A0A9D9IWM8</accession>
<comment type="similarity">
    <text evidence="5">Belongs to the TatC family.</text>
</comment>
<keyword evidence="3 5" id="KW-1133">Transmembrane helix</keyword>
<dbReference type="GO" id="GO:0009977">
    <property type="term" value="F:proton motive force dependent protein transmembrane transporter activity"/>
    <property type="evidence" value="ECO:0007669"/>
    <property type="project" value="TreeGrafter"/>
</dbReference>
<dbReference type="Proteomes" id="UP000823769">
    <property type="component" value="Unassembled WGS sequence"/>
</dbReference>
<evidence type="ECO:0000256" key="4">
    <source>
        <dbReference type="ARBA" id="ARBA00023136"/>
    </source>
</evidence>
<keyword evidence="5" id="KW-0653">Protein transport</keyword>
<evidence type="ECO:0000313" key="6">
    <source>
        <dbReference type="EMBL" id="MBO8480023.1"/>
    </source>
</evidence>
<dbReference type="HAMAP" id="MF_00902">
    <property type="entry name" value="TatC"/>
    <property type="match status" value="1"/>
</dbReference>
<proteinExistence type="inferred from homology"/>
<dbReference type="GO" id="GO:0065002">
    <property type="term" value="P:intracellular protein transmembrane transport"/>
    <property type="evidence" value="ECO:0007669"/>
    <property type="project" value="TreeGrafter"/>
</dbReference>
<protein>
    <recommendedName>
        <fullName evidence="5">Sec-independent protein translocase protein TatC</fullName>
    </recommendedName>
</protein>
<dbReference type="GO" id="GO:0033281">
    <property type="term" value="C:TAT protein transport complex"/>
    <property type="evidence" value="ECO:0007669"/>
    <property type="project" value="UniProtKB-UniRule"/>
</dbReference>